<comment type="caution">
    <text evidence="2">The sequence shown here is derived from an EMBL/GenBank/DDBJ whole genome shotgun (WGS) entry which is preliminary data.</text>
</comment>
<dbReference type="EMBL" id="PHWZ01000034">
    <property type="protein sequence ID" value="TEY81174.1"/>
    <property type="molecule type" value="Genomic_DNA"/>
</dbReference>
<feature type="compositionally biased region" description="Polar residues" evidence="1">
    <location>
        <begin position="172"/>
        <end position="181"/>
    </location>
</feature>
<feature type="region of interest" description="Disordered" evidence="1">
    <location>
        <begin position="166"/>
        <end position="193"/>
    </location>
</feature>
<evidence type="ECO:0000313" key="3">
    <source>
        <dbReference type="Proteomes" id="UP000297299"/>
    </source>
</evidence>
<dbReference type="CDD" id="cd00590">
    <property type="entry name" value="RRM_SF"/>
    <property type="match status" value="1"/>
</dbReference>
<dbReference type="SUPFAM" id="SSF54928">
    <property type="entry name" value="RNA-binding domain, RBD"/>
    <property type="match status" value="1"/>
</dbReference>
<proteinExistence type="predicted"/>
<dbReference type="STRING" id="38488.A0A4Y8DD20"/>
<feature type="region of interest" description="Disordered" evidence="1">
    <location>
        <begin position="229"/>
        <end position="275"/>
    </location>
</feature>
<dbReference type="OrthoDB" id="3508416at2759"/>
<accession>A0A4Y8DD20</accession>
<reference evidence="2 3" key="1">
    <citation type="submission" date="2017-11" db="EMBL/GenBank/DDBJ databases">
        <title>Comparative genomics of Botrytis spp.</title>
        <authorList>
            <person name="Valero-Jimenez C.A."/>
            <person name="Tapia P."/>
            <person name="Veloso J."/>
            <person name="Silva-Moreno E."/>
            <person name="Staats M."/>
            <person name="Valdes J.H."/>
            <person name="Van Kan J.A.L."/>
        </authorList>
    </citation>
    <scope>NUCLEOTIDE SEQUENCE [LARGE SCALE GENOMIC DNA]</scope>
    <source>
        <strain evidence="2 3">MUCL2830</strain>
    </source>
</reference>
<feature type="region of interest" description="Disordered" evidence="1">
    <location>
        <begin position="305"/>
        <end position="329"/>
    </location>
</feature>
<keyword evidence="3" id="KW-1185">Reference proteome</keyword>
<dbReference type="AlphaFoldDB" id="A0A4Y8DD20"/>
<evidence type="ECO:0008006" key="4">
    <source>
        <dbReference type="Google" id="ProtNLM"/>
    </source>
</evidence>
<name>A0A4Y8DD20_9HELO</name>
<dbReference type="GO" id="GO:0003676">
    <property type="term" value="F:nucleic acid binding"/>
    <property type="evidence" value="ECO:0007669"/>
    <property type="project" value="InterPro"/>
</dbReference>
<evidence type="ECO:0000313" key="2">
    <source>
        <dbReference type="EMBL" id="TEY81174.1"/>
    </source>
</evidence>
<organism evidence="2 3">
    <name type="scientific">Botryotinia calthae</name>
    <dbReference type="NCBI Taxonomy" id="38488"/>
    <lineage>
        <taxon>Eukaryota</taxon>
        <taxon>Fungi</taxon>
        <taxon>Dikarya</taxon>
        <taxon>Ascomycota</taxon>
        <taxon>Pezizomycotina</taxon>
        <taxon>Leotiomycetes</taxon>
        <taxon>Helotiales</taxon>
        <taxon>Sclerotiniaceae</taxon>
        <taxon>Botryotinia</taxon>
    </lineage>
</organism>
<feature type="compositionally biased region" description="Polar residues" evidence="1">
    <location>
        <begin position="239"/>
        <end position="248"/>
    </location>
</feature>
<gene>
    <name evidence="2" type="ORF">BOTCAL_0034g00380</name>
</gene>
<protein>
    <recommendedName>
        <fullName evidence="4">RRM domain-containing protein</fullName>
    </recommendedName>
</protein>
<dbReference type="Proteomes" id="UP000297299">
    <property type="component" value="Unassembled WGS sequence"/>
</dbReference>
<feature type="compositionally biased region" description="Low complexity" evidence="1">
    <location>
        <begin position="253"/>
        <end position="265"/>
    </location>
</feature>
<dbReference type="InterPro" id="IPR035979">
    <property type="entry name" value="RBD_domain_sf"/>
</dbReference>
<sequence length="528" mass="58678">MNKMNAFRSTDDASLAFKEELLRLAPGYYLGDLHRHTYMTGKGLIAEAGNAYQEGLTGEEHTAEAVESARHRKPLMKSFLDLGLTKEMIHGTRSSFESSCQNWISSVRMSHPAFGYFKFCYSPSGKVDYESFFRGDHASSHVGISDINSYPAPSFSWLHAPPEVSVADDSVTKTPSSTDDQGINDENVVEDDKSNEVVEVVEATDDIHQPYLAALRSPVDTKPFASLVYKPPQKRGSHDTSQSRSQSDPAIFSASASSQGRASQGNRSEGDSQWQRIVNEGRKTFTGSAYKPHRRSHVLASLPTGSARSMTKGTHSRSLSTQSTYKATGQGTKSIRDLADNLNCSVFVRQLPEDVHCKEIFEVITTGSVVSVHISEPIPGCPFSAANITFKYPEGAARFMALVNSPVGTQIRDHHLAAVYNRHGMIKHADEHQSRVINIHGPYELMTKDFWRRYFGTVTRYYLDHVVYLPFDPKNKVTRSMEFHFARIEAQAQSILLAIIHDPQFGGKVSCKYGTDPCGRDWDALPPQ</sequence>
<evidence type="ECO:0000256" key="1">
    <source>
        <dbReference type="SAM" id="MobiDB-lite"/>
    </source>
</evidence>